<dbReference type="AlphaFoldDB" id="A0A640VNH0"/>
<sequence length="201" mass="21474">MPRPASSSSGLIGPNAVLQTIPVLDGLLGRERRDDVLSRVELSAVPDGTQMIPETLAAGLHRHIRLIAPAQAARVSTLAGTATANYILAYRIPKPAQILLRCLPATLSAKCLSHAITRHAWTFVGSGQFAALDPWTFDIHNNPLIRAETSSACLCHWHAAVFARLYQALVSTECSCREIMCGAQPPGGVCRFEIRVAGSAG</sequence>
<dbReference type="NCBIfam" id="TIGR02019">
    <property type="entry name" value="BchJ"/>
    <property type="match status" value="1"/>
</dbReference>
<dbReference type="OrthoDB" id="2080515at2"/>
<reference evidence="2 3" key="1">
    <citation type="submission" date="2019-12" db="EMBL/GenBank/DDBJ databases">
        <title>Roseobacter cerasinus sp. nov., isolated from seawater around aquaculture.</title>
        <authorList>
            <person name="Muramatsu S."/>
            <person name="Takabe Y."/>
            <person name="Mori K."/>
            <person name="Takaichi S."/>
            <person name="Hanada S."/>
        </authorList>
    </citation>
    <scope>NUCLEOTIDE SEQUENCE [LARGE SCALE GENOMIC DNA]</scope>
    <source>
        <strain evidence="2 3">AI77</strain>
    </source>
</reference>
<evidence type="ECO:0000313" key="3">
    <source>
        <dbReference type="Proteomes" id="UP000436522"/>
    </source>
</evidence>
<dbReference type="InterPro" id="IPR004096">
    <property type="entry name" value="V4R"/>
</dbReference>
<organism evidence="2 3">
    <name type="scientific">Roseobacter cerasinus</name>
    <dbReference type="NCBI Taxonomy" id="2602289"/>
    <lineage>
        <taxon>Bacteria</taxon>
        <taxon>Pseudomonadati</taxon>
        <taxon>Pseudomonadota</taxon>
        <taxon>Alphaproteobacteria</taxon>
        <taxon>Rhodobacterales</taxon>
        <taxon>Roseobacteraceae</taxon>
        <taxon>Roseobacter</taxon>
    </lineage>
</organism>
<name>A0A640VNH0_9RHOB</name>
<dbReference type="GO" id="GO:0015979">
    <property type="term" value="P:photosynthesis"/>
    <property type="evidence" value="ECO:0007669"/>
    <property type="project" value="InterPro"/>
</dbReference>
<feature type="domain" description="4-vinyl reductase 4VR" evidence="1">
    <location>
        <begin position="134"/>
        <end position="196"/>
    </location>
</feature>
<dbReference type="Pfam" id="PF02830">
    <property type="entry name" value="V4R"/>
    <property type="match status" value="1"/>
</dbReference>
<protein>
    <submittedName>
        <fullName evidence="2">Bacteriochlorophyll synthase 23 kDa chain</fullName>
    </submittedName>
</protein>
<evidence type="ECO:0000259" key="1">
    <source>
        <dbReference type="SMART" id="SM00989"/>
    </source>
</evidence>
<proteinExistence type="predicted"/>
<dbReference type="InterPro" id="IPR024096">
    <property type="entry name" value="NO_sig/Golgi_transp_ligand-bd"/>
</dbReference>
<dbReference type="SMART" id="SM00989">
    <property type="entry name" value="V4R"/>
    <property type="match status" value="1"/>
</dbReference>
<dbReference type="EMBL" id="BLIV01000001">
    <property type="protein sequence ID" value="GFE48405.1"/>
    <property type="molecule type" value="Genomic_DNA"/>
</dbReference>
<dbReference type="SUPFAM" id="SSF111126">
    <property type="entry name" value="Ligand-binding domain in the NO signalling and Golgi transport"/>
    <property type="match status" value="1"/>
</dbReference>
<evidence type="ECO:0000313" key="2">
    <source>
        <dbReference type="EMBL" id="GFE48405.1"/>
    </source>
</evidence>
<dbReference type="RefSeq" id="WP_159974314.1">
    <property type="nucleotide sequence ID" value="NZ_BLIV01000001.1"/>
</dbReference>
<dbReference type="Proteomes" id="UP000436522">
    <property type="component" value="Unassembled WGS sequence"/>
</dbReference>
<keyword evidence="3" id="KW-1185">Reference proteome</keyword>
<dbReference type="GO" id="GO:0030494">
    <property type="term" value="P:bacteriochlorophyll biosynthetic process"/>
    <property type="evidence" value="ECO:0007669"/>
    <property type="project" value="InterPro"/>
</dbReference>
<gene>
    <name evidence="2" type="primary">bchJ</name>
    <name evidence="2" type="ORF">So717_01580</name>
</gene>
<accession>A0A640VNH0</accession>
<dbReference type="InterPro" id="IPR010249">
    <property type="entry name" value="BchJ"/>
</dbReference>
<comment type="caution">
    <text evidence="2">The sequence shown here is derived from an EMBL/GenBank/DDBJ whole genome shotgun (WGS) entry which is preliminary data.</text>
</comment>